<dbReference type="GO" id="GO:0008270">
    <property type="term" value="F:zinc ion binding"/>
    <property type="evidence" value="ECO:0007669"/>
    <property type="project" value="UniProtKB-UniRule"/>
</dbReference>
<dbReference type="NCBIfam" id="TIGR00043">
    <property type="entry name" value="rRNA maturation RNase YbeY"/>
    <property type="match status" value="1"/>
</dbReference>
<dbReference type="HAMAP" id="MF_00009">
    <property type="entry name" value="Endoribonucl_YbeY"/>
    <property type="match status" value="1"/>
</dbReference>
<accession>A0A1G2P3M5</accession>
<keyword evidence="4 7" id="KW-0255">Endonuclease</keyword>
<feature type="compositionally biased region" description="Basic and acidic residues" evidence="8">
    <location>
        <begin position="133"/>
        <end position="145"/>
    </location>
</feature>
<keyword evidence="5 7" id="KW-0378">Hydrolase</keyword>
<dbReference type="InterPro" id="IPR023091">
    <property type="entry name" value="MetalPrtase_cat_dom_sf_prd"/>
</dbReference>
<dbReference type="EC" id="3.1.-.-" evidence="7"/>
<dbReference type="Gene3D" id="3.40.390.30">
    <property type="entry name" value="Metalloproteases ('zincins'), catalytic domain"/>
    <property type="match status" value="1"/>
</dbReference>
<evidence type="ECO:0000256" key="8">
    <source>
        <dbReference type="SAM" id="MobiDB-lite"/>
    </source>
</evidence>
<comment type="similarity">
    <text evidence="1 7">Belongs to the endoribonuclease YbeY family.</text>
</comment>
<name>A0A1G2P3M5_9BACT</name>
<feature type="binding site" evidence="7">
    <location>
        <position position="93"/>
    </location>
    <ligand>
        <name>Zn(2+)</name>
        <dbReference type="ChEBI" id="CHEBI:29105"/>
        <note>catalytic</note>
    </ligand>
</feature>
<evidence type="ECO:0000256" key="7">
    <source>
        <dbReference type="HAMAP-Rule" id="MF_00009"/>
    </source>
</evidence>
<protein>
    <recommendedName>
        <fullName evidence="7">Endoribonuclease YbeY</fullName>
        <ecNumber evidence="7">3.1.-.-</ecNumber>
    </recommendedName>
</protein>
<keyword evidence="7" id="KW-0690">Ribosome biogenesis</keyword>
<evidence type="ECO:0000256" key="6">
    <source>
        <dbReference type="ARBA" id="ARBA00022833"/>
    </source>
</evidence>
<gene>
    <name evidence="7" type="primary">ybeY</name>
    <name evidence="9" type="ORF">A3G03_01915</name>
</gene>
<dbReference type="AlphaFoldDB" id="A0A1G2P3M5"/>
<evidence type="ECO:0000256" key="2">
    <source>
        <dbReference type="ARBA" id="ARBA00022722"/>
    </source>
</evidence>
<feature type="binding site" evidence="7">
    <location>
        <position position="103"/>
    </location>
    <ligand>
        <name>Zn(2+)</name>
        <dbReference type="ChEBI" id="CHEBI:29105"/>
        <note>catalytic</note>
    </ligand>
</feature>
<evidence type="ECO:0000256" key="5">
    <source>
        <dbReference type="ARBA" id="ARBA00022801"/>
    </source>
</evidence>
<keyword evidence="7" id="KW-0698">rRNA processing</keyword>
<proteinExistence type="inferred from homology"/>
<keyword evidence="3 7" id="KW-0479">Metal-binding</keyword>
<comment type="subcellular location">
    <subcellularLocation>
        <location evidence="7">Cytoplasm</location>
    </subcellularLocation>
</comment>
<feature type="binding site" evidence="7">
    <location>
        <position position="97"/>
    </location>
    <ligand>
        <name>Zn(2+)</name>
        <dbReference type="ChEBI" id="CHEBI:29105"/>
        <note>catalytic</note>
    </ligand>
</feature>
<dbReference type="GO" id="GO:0006364">
    <property type="term" value="P:rRNA processing"/>
    <property type="evidence" value="ECO:0007669"/>
    <property type="project" value="UniProtKB-UniRule"/>
</dbReference>
<evidence type="ECO:0000313" key="9">
    <source>
        <dbReference type="EMBL" id="OHA42957.1"/>
    </source>
</evidence>
<evidence type="ECO:0000256" key="3">
    <source>
        <dbReference type="ARBA" id="ARBA00022723"/>
    </source>
</evidence>
<organism evidence="9 10">
    <name type="scientific">Candidatus Taylorbacteria bacterium RIFCSPLOWO2_12_FULL_44_15c</name>
    <dbReference type="NCBI Taxonomy" id="1802333"/>
    <lineage>
        <taxon>Bacteria</taxon>
        <taxon>Candidatus Tayloriibacteriota</taxon>
    </lineage>
</organism>
<dbReference type="GO" id="GO:0004222">
    <property type="term" value="F:metalloendopeptidase activity"/>
    <property type="evidence" value="ECO:0007669"/>
    <property type="project" value="InterPro"/>
</dbReference>
<keyword evidence="6 7" id="KW-0862">Zinc</keyword>
<evidence type="ECO:0000256" key="1">
    <source>
        <dbReference type="ARBA" id="ARBA00010875"/>
    </source>
</evidence>
<dbReference type="Proteomes" id="UP000176355">
    <property type="component" value="Unassembled WGS sequence"/>
</dbReference>
<comment type="caution">
    <text evidence="9">The sequence shown here is derived from an EMBL/GenBank/DDBJ whole genome shotgun (WGS) entry which is preliminary data.</text>
</comment>
<keyword evidence="7" id="KW-0963">Cytoplasm</keyword>
<comment type="cofactor">
    <cofactor evidence="7">
        <name>Zn(2+)</name>
        <dbReference type="ChEBI" id="CHEBI:29105"/>
    </cofactor>
    <text evidence="7">Binds 1 zinc ion.</text>
</comment>
<evidence type="ECO:0000313" key="10">
    <source>
        <dbReference type="Proteomes" id="UP000176355"/>
    </source>
</evidence>
<feature type="region of interest" description="Disordered" evidence="8">
    <location>
        <begin position="132"/>
        <end position="158"/>
    </location>
</feature>
<dbReference type="SUPFAM" id="SSF55486">
    <property type="entry name" value="Metalloproteases ('zincins'), catalytic domain"/>
    <property type="match status" value="1"/>
</dbReference>
<dbReference type="STRING" id="1802333.A3G03_01915"/>
<keyword evidence="2 7" id="KW-0540">Nuclease</keyword>
<comment type="function">
    <text evidence="7">Single strand-specific metallo-endoribonuclease involved in late-stage 70S ribosome quality control and in maturation of the 3' terminus of the 16S rRNA.</text>
</comment>
<dbReference type="EMBL" id="MHSL01000035">
    <property type="protein sequence ID" value="OHA42957.1"/>
    <property type="molecule type" value="Genomic_DNA"/>
</dbReference>
<dbReference type="GO" id="GO:0005737">
    <property type="term" value="C:cytoplasm"/>
    <property type="evidence" value="ECO:0007669"/>
    <property type="project" value="UniProtKB-SubCell"/>
</dbReference>
<dbReference type="InterPro" id="IPR002036">
    <property type="entry name" value="YbeY"/>
</dbReference>
<reference evidence="9 10" key="1">
    <citation type="journal article" date="2016" name="Nat. Commun.">
        <title>Thousands of microbial genomes shed light on interconnected biogeochemical processes in an aquifer system.</title>
        <authorList>
            <person name="Anantharaman K."/>
            <person name="Brown C.T."/>
            <person name="Hug L.A."/>
            <person name="Sharon I."/>
            <person name="Castelle C.J."/>
            <person name="Probst A.J."/>
            <person name="Thomas B.C."/>
            <person name="Singh A."/>
            <person name="Wilkins M.J."/>
            <person name="Karaoz U."/>
            <person name="Brodie E.L."/>
            <person name="Williams K.H."/>
            <person name="Hubbard S.S."/>
            <person name="Banfield J.F."/>
        </authorList>
    </citation>
    <scope>NUCLEOTIDE SEQUENCE [LARGE SCALE GENOMIC DNA]</scope>
</reference>
<dbReference type="GO" id="GO:0004521">
    <property type="term" value="F:RNA endonuclease activity"/>
    <property type="evidence" value="ECO:0007669"/>
    <property type="project" value="UniProtKB-UniRule"/>
</dbReference>
<evidence type="ECO:0000256" key="4">
    <source>
        <dbReference type="ARBA" id="ARBA00022759"/>
    </source>
</evidence>
<sequence>MNTGDKFEIRNLTKGKLPRLPFSRAKEMILGKNYELSLVFIGNQLAKKLNKTYRNKNSPADVLSFALDKNLGEIFINLAKAKTNIKLVLLLIHGLLHLKGGRHSSKMESEQRKFLSLIFPYVPSSIKRYRHRQLSDESNDHRNGERFSTATHYRRRRG</sequence>
<dbReference type="Pfam" id="PF02130">
    <property type="entry name" value="YbeY"/>
    <property type="match status" value="1"/>
</dbReference>